<dbReference type="EC" id="3.2.1.8" evidence="11"/>
<dbReference type="InterPro" id="IPR017853">
    <property type="entry name" value="GH"/>
</dbReference>
<evidence type="ECO:0000256" key="13">
    <source>
        <dbReference type="SAM" id="SignalP"/>
    </source>
</evidence>
<dbReference type="InterPro" id="IPR000254">
    <property type="entry name" value="CBD"/>
</dbReference>
<keyword evidence="17" id="KW-1185">Reference proteome</keyword>
<dbReference type="InterPro" id="IPR035971">
    <property type="entry name" value="CBD_sf"/>
</dbReference>
<reference evidence="16 17" key="1">
    <citation type="submission" date="2024-01" db="EMBL/GenBank/DDBJ databases">
        <title>A draft genome for the cacao thread blight pathogen Marasmiellus scandens.</title>
        <authorList>
            <person name="Baruah I.K."/>
            <person name="Leung J."/>
            <person name="Bukari Y."/>
            <person name="Amoako-Attah I."/>
            <person name="Meinhardt L.W."/>
            <person name="Bailey B.A."/>
            <person name="Cohen S.P."/>
        </authorList>
    </citation>
    <scope>NUCLEOTIDE SEQUENCE [LARGE SCALE GENOMIC DNA]</scope>
    <source>
        <strain evidence="16 17">GH-19</strain>
    </source>
</reference>
<sequence>MVKIPLFIVTLIPFILEVTAQSPAWGQCGGIGWSGPTTCVSGSSCVASNPYYSQCIPGSTGGGSTGGGSTGGGSTGGGSTSSSSKLNDVAGAHGKYFGTETDGNFAEINDASFRAILNDKGNFGILSPGNSMKWDATEPSRGRFVFTNSDKLVSIAKQNGQRMRDSWDVVNEPLNEDGTQRSFVFTNTIGTSYIDIALKAARAADPNAKLYINDYNIENPSYPKTKGMVNLIKDLKSRGIPIDGVGIQGHLSVGGVPNIQQTMQTFADLGVDVALTEVDIALTEPVTQDKLNQQQKDYQTLAAACRAVSRCVGMTTWGFSDKYTWLGSNKHPLPWDENFNKKPAYNGVVAGFQ</sequence>
<dbReference type="InterPro" id="IPR001000">
    <property type="entry name" value="GH10_dom"/>
</dbReference>
<keyword evidence="8 11" id="KW-0378">Hydrolase</keyword>
<evidence type="ECO:0000256" key="9">
    <source>
        <dbReference type="ARBA" id="ARBA00023277"/>
    </source>
</evidence>
<evidence type="ECO:0000256" key="6">
    <source>
        <dbReference type="ARBA" id="ARBA00022651"/>
    </source>
</evidence>
<name>A0ABR1JGP7_9AGAR</name>
<feature type="chain" id="PRO_5046184259" description="Beta-xylanase" evidence="13">
    <location>
        <begin position="21"/>
        <end position="353"/>
    </location>
</feature>
<evidence type="ECO:0000256" key="10">
    <source>
        <dbReference type="ARBA" id="ARBA00023326"/>
    </source>
</evidence>
<dbReference type="SMART" id="SM00236">
    <property type="entry name" value="fCBD"/>
    <property type="match status" value="1"/>
</dbReference>
<evidence type="ECO:0000256" key="1">
    <source>
        <dbReference type="ARBA" id="ARBA00000681"/>
    </source>
</evidence>
<comment type="similarity">
    <text evidence="4 11">Belongs to the glycosyl hydrolase 10 (cellulase F) family.</text>
</comment>
<keyword evidence="7 13" id="KW-0732">Signal</keyword>
<dbReference type="Pfam" id="PF00734">
    <property type="entry name" value="CBM_1"/>
    <property type="match status" value="1"/>
</dbReference>
<evidence type="ECO:0000256" key="5">
    <source>
        <dbReference type="ARBA" id="ARBA00022525"/>
    </source>
</evidence>
<dbReference type="Proteomes" id="UP001498398">
    <property type="component" value="Unassembled WGS sequence"/>
</dbReference>
<evidence type="ECO:0000259" key="14">
    <source>
        <dbReference type="PROSITE" id="PS51164"/>
    </source>
</evidence>
<dbReference type="PROSITE" id="PS00562">
    <property type="entry name" value="CBM1_1"/>
    <property type="match status" value="1"/>
</dbReference>
<keyword evidence="11" id="KW-0326">Glycosidase</keyword>
<evidence type="ECO:0000313" key="16">
    <source>
        <dbReference type="EMBL" id="KAK7461363.1"/>
    </source>
</evidence>
<keyword evidence="10 11" id="KW-0624">Polysaccharide degradation</keyword>
<comment type="catalytic activity">
    <reaction evidence="1 11">
        <text>Endohydrolysis of (1-&gt;4)-beta-D-xylosidic linkages in xylans.</text>
        <dbReference type="EC" id="3.2.1.8"/>
    </reaction>
</comment>
<dbReference type="SUPFAM" id="SSF51445">
    <property type="entry name" value="(Trans)glycosidases"/>
    <property type="match status" value="1"/>
</dbReference>
<keyword evidence="9 11" id="KW-0119">Carbohydrate metabolism</keyword>
<proteinExistence type="inferred from homology"/>
<dbReference type="PROSITE" id="PS51760">
    <property type="entry name" value="GH10_2"/>
    <property type="match status" value="1"/>
</dbReference>
<evidence type="ECO:0000256" key="11">
    <source>
        <dbReference type="RuleBase" id="RU361174"/>
    </source>
</evidence>
<feature type="signal peptide" evidence="13">
    <location>
        <begin position="1"/>
        <end position="20"/>
    </location>
</feature>
<feature type="domain" description="GH10" evidence="15">
    <location>
        <begin position="83"/>
        <end position="351"/>
    </location>
</feature>
<evidence type="ECO:0000313" key="17">
    <source>
        <dbReference type="Proteomes" id="UP001498398"/>
    </source>
</evidence>
<organism evidence="16 17">
    <name type="scientific">Marasmiellus scandens</name>
    <dbReference type="NCBI Taxonomy" id="2682957"/>
    <lineage>
        <taxon>Eukaryota</taxon>
        <taxon>Fungi</taxon>
        <taxon>Dikarya</taxon>
        <taxon>Basidiomycota</taxon>
        <taxon>Agaricomycotina</taxon>
        <taxon>Agaricomycetes</taxon>
        <taxon>Agaricomycetidae</taxon>
        <taxon>Agaricales</taxon>
        <taxon>Marasmiineae</taxon>
        <taxon>Omphalotaceae</taxon>
        <taxon>Marasmiellus</taxon>
    </lineage>
</organism>
<protein>
    <recommendedName>
        <fullName evidence="11">Beta-xylanase</fullName>
        <ecNumber evidence="11">3.2.1.8</ecNumber>
    </recommendedName>
</protein>
<dbReference type="InterPro" id="IPR044846">
    <property type="entry name" value="GH10"/>
</dbReference>
<evidence type="ECO:0000256" key="8">
    <source>
        <dbReference type="ARBA" id="ARBA00022801"/>
    </source>
</evidence>
<evidence type="ECO:0000256" key="12">
    <source>
        <dbReference type="SAM" id="MobiDB-lite"/>
    </source>
</evidence>
<feature type="domain" description="CBM1" evidence="14">
    <location>
        <begin position="20"/>
        <end position="56"/>
    </location>
</feature>
<dbReference type="PANTHER" id="PTHR31490:SF35">
    <property type="entry name" value="ENDO-1,4-BETA-XYLANASE"/>
    <property type="match status" value="1"/>
</dbReference>
<dbReference type="PRINTS" id="PR00134">
    <property type="entry name" value="GLHYDRLASE10"/>
</dbReference>
<comment type="subcellular location">
    <subcellularLocation>
        <location evidence="2">Secreted</location>
    </subcellularLocation>
</comment>
<evidence type="ECO:0000259" key="15">
    <source>
        <dbReference type="PROSITE" id="PS51760"/>
    </source>
</evidence>
<keyword evidence="6" id="KW-0858">Xylan degradation</keyword>
<evidence type="ECO:0000256" key="2">
    <source>
        <dbReference type="ARBA" id="ARBA00004613"/>
    </source>
</evidence>
<evidence type="ECO:0000256" key="4">
    <source>
        <dbReference type="ARBA" id="ARBA00007495"/>
    </source>
</evidence>
<comment type="caution">
    <text evidence="16">The sequence shown here is derived from an EMBL/GenBank/DDBJ whole genome shotgun (WGS) entry which is preliminary data.</text>
</comment>
<keyword evidence="5" id="KW-0964">Secreted</keyword>
<dbReference type="Pfam" id="PF00331">
    <property type="entry name" value="Glyco_hydro_10"/>
    <property type="match status" value="2"/>
</dbReference>
<dbReference type="PANTHER" id="PTHR31490">
    <property type="entry name" value="GLYCOSYL HYDROLASE"/>
    <property type="match status" value="1"/>
</dbReference>
<dbReference type="SUPFAM" id="SSF57180">
    <property type="entry name" value="Cellulose-binding domain"/>
    <property type="match status" value="1"/>
</dbReference>
<comment type="pathway">
    <text evidence="3">Glycan degradation; xylan degradation.</text>
</comment>
<dbReference type="EMBL" id="JBANRG010000013">
    <property type="protein sequence ID" value="KAK7461363.1"/>
    <property type="molecule type" value="Genomic_DNA"/>
</dbReference>
<accession>A0ABR1JGP7</accession>
<dbReference type="SMART" id="SM00633">
    <property type="entry name" value="Glyco_10"/>
    <property type="match status" value="1"/>
</dbReference>
<gene>
    <name evidence="16" type="ORF">VKT23_008540</name>
</gene>
<feature type="region of interest" description="Disordered" evidence="12">
    <location>
        <begin position="62"/>
        <end position="85"/>
    </location>
</feature>
<dbReference type="Gene3D" id="3.20.20.80">
    <property type="entry name" value="Glycosidases"/>
    <property type="match status" value="2"/>
</dbReference>
<evidence type="ECO:0000256" key="3">
    <source>
        <dbReference type="ARBA" id="ARBA00004851"/>
    </source>
</evidence>
<feature type="compositionally biased region" description="Gly residues" evidence="12">
    <location>
        <begin position="62"/>
        <end position="79"/>
    </location>
</feature>
<dbReference type="PROSITE" id="PS51164">
    <property type="entry name" value="CBM1_2"/>
    <property type="match status" value="1"/>
</dbReference>
<evidence type="ECO:0000256" key="7">
    <source>
        <dbReference type="ARBA" id="ARBA00022729"/>
    </source>
</evidence>